<organism evidence="1 2">
    <name type="scientific">Operophtera brumata</name>
    <name type="common">Winter moth</name>
    <name type="synonym">Phalaena brumata</name>
    <dbReference type="NCBI Taxonomy" id="104452"/>
    <lineage>
        <taxon>Eukaryota</taxon>
        <taxon>Metazoa</taxon>
        <taxon>Ecdysozoa</taxon>
        <taxon>Arthropoda</taxon>
        <taxon>Hexapoda</taxon>
        <taxon>Insecta</taxon>
        <taxon>Pterygota</taxon>
        <taxon>Neoptera</taxon>
        <taxon>Endopterygota</taxon>
        <taxon>Lepidoptera</taxon>
        <taxon>Glossata</taxon>
        <taxon>Ditrysia</taxon>
        <taxon>Geometroidea</taxon>
        <taxon>Geometridae</taxon>
        <taxon>Larentiinae</taxon>
        <taxon>Operophtera</taxon>
    </lineage>
</organism>
<dbReference type="Pfam" id="PF03564">
    <property type="entry name" value="DUF1759"/>
    <property type="match status" value="1"/>
</dbReference>
<keyword evidence="2" id="KW-1185">Reference proteome</keyword>
<dbReference type="STRING" id="104452.A0A0L7LCE8"/>
<dbReference type="Proteomes" id="UP000037510">
    <property type="component" value="Unassembled WGS sequence"/>
</dbReference>
<proteinExistence type="predicted"/>
<evidence type="ECO:0000313" key="1">
    <source>
        <dbReference type="EMBL" id="KOB73089.1"/>
    </source>
</evidence>
<evidence type="ECO:0000313" key="2">
    <source>
        <dbReference type="Proteomes" id="UP000037510"/>
    </source>
</evidence>
<comment type="caution">
    <text evidence="1">The sequence shown here is derived from an EMBL/GenBank/DDBJ whole genome shotgun (WGS) entry which is preliminary data.</text>
</comment>
<dbReference type="InterPro" id="IPR005312">
    <property type="entry name" value="DUF1759"/>
</dbReference>
<dbReference type="Pfam" id="PF05380">
    <property type="entry name" value="Peptidase_A17"/>
    <property type="match status" value="1"/>
</dbReference>
<sequence length="558" mass="64273">MASTMEQLLFLQEDISSRVTRGRSNFMKTPKERLTIDLAQTKLEALEKLWEQFVETHAELCKTADPKLLKASLYMTQDLYESTEELYIDYKCLLKKALPVRQSAQSEASDSQSEGKSGGNSFFKLPKIIIPKFSGNYNEWTTFRDLYKSLVHDIDMDKSIKMQYLKGLLGGEAEQLVRNMSISEANYDQCWATLIERYNNKRYLCNTILQRLFGQRSSSTESASFLKEILDNTTECMGALANLGVDVSTWDLIIIYMTALKLDHESRKQWELQSVNCNNEELPRFKAFQEFLTKRFRALEFVSMGSNSNKSKAPLKSFHIAEEANTSAICNFCKEQHRSNGPTLRTEKDPGEGSYLRDRRASTGCLHINGETYNFIDERGQHDNQPKKLRELEADPKLNTKSIITIETTKSIQEERYIQADYPDLKQNSKNAHTDLHRFSNASKLACTVAVEIQIIDEKGEIPVKLVTAKSKVAPISWQAFIDNRVSEQKPADFPSSSLKQEVTYDKMKNEEINTEEIKVQLLTETEQYCAMYSCLSRLVKEVRYSRRFKTRKKRKEN</sequence>
<dbReference type="PANTHER" id="PTHR47331">
    <property type="entry name" value="PHD-TYPE DOMAIN-CONTAINING PROTEIN"/>
    <property type="match status" value="1"/>
</dbReference>
<protein>
    <submittedName>
        <fullName evidence="1">Uncharacterized protein</fullName>
    </submittedName>
</protein>
<accession>A0A0L7LCE8</accession>
<gene>
    <name evidence="1" type="ORF">OBRU01_06324</name>
</gene>
<dbReference type="InterPro" id="IPR008042">
    <property type="entry name" value="Retrotrans_Pao"/>
</dbReference>
<dbReference type="EMBL" id="JTDY01001717">
    <property type="protein sequence ID" value="KOB73089.1"/>
    <property type="molecule type" value="Genomic_DNA"/>
</dbReference>
<reference evidence="1 2" key="1">
    <citation type="journal article" date="2015" name="Genome Biol. Evol.">
        <title>The genome of winter moth (Operophtera brumata) provides a genomic perspective on sexual dimorphism and phenology.</title>
        <authorList>
            <person name="Derks M.F."/>
            <person name="Smit S."/>
            <person name="Salis L."/>
            <person name="Schijlen E."/>
            <person name="Bossers A."/>
            <person name="Mateman C."/>
            <person name="Pijl A.S."/>
            <person name="de Ridder D."/>
            <person name="Groenen M.A."/>
            <person name="Visser M.E."/>
            <person name="Megens H.J."/>
        </authorList>
    </citation>
    <scope>NUCLEOTIDE SEQUENCE [LARGE SCALE GENOMIC DNA]</scope>
    <source>
        <strain evidence="1">WM2013NL</strain>
        <tissue evidence="1">Head and thorax</tissue>
    </source>
</reference>
<name>A0A0L7LCE8_OPEBR</name>
<dbReference type="AlphaFoldDB" id="A0A0L7LCE8"/>